<evidence type="ECO:0000259" key="17">
    <source>
        <dbReference type="Pfam" id="PF07715"/>
    </source>
</evidence>
<sequence>MNPISQRHPPHSLALAVLALCTASGVQAQATQPQADTPATPTLPAVVITSTRTQQPIDRTPASVSLVEGSAMREGRAQINLSEGLGGVPGLQVLNRNNYAQDLQLSIRGFGARSSFGVRGLRLYVDGIPATMPDGQGQTSNIDIASLERVEVLRGPFSALYGNSSGGVIQAFTAPGEGRPQVTASAAAGSDHTFRYGLQASGATGQDTGVTDYNVSASRFTTHGFREQSAARKNLANARLGITLAEDSQLTLVANSVDLTAQDPLGLTPSQYAQNWHDTAFVARQFNTRKTVRQTQVGAVWDKKINADNDLRLMVYGGQRDTVQYQSIAPLAAAQRANGGVIDLSRTYGGADLRWTHQRTLAARPLTLIAGLSYDQMREDRKGYNNYLGSAATPQALGVRGDLKRDERNDLWNLDPYVQASWQFAERWTLDAGLRHSSVHFKSTDHFLANGDDSGSAAYRRWLPMASISHALTPSTLLYASAGRGFETPTFNEISYRPDGTAGLNFALRPSTSTQYEIGAKTQLTGGLLAAALFQANTADEIVSAASIDGRSTFQNLGKTRRQGLEVGWSAELGHDLKVQTAYTWVDAVVRPAYRSGTTGKYIPGVARQALYASLDWAPAQGWRAGVDWRYLDKLYANSANTVSAPGYAVTGLYGGYKLAWRQWDWTAIARVDNLFDRRYVGSVIVNDTSNRYYEPAAGRSWLLSLSGTYHF</sequence>
<dbReference type="PROSITE" id="PS52016">
    <property type="entry name" value="TONB_DEPENDENT_REC_3"/>
    <property type="match status" value="1"/>
</dbReference>
<keyword evidence="8" id="KW-0406">Ion transport</keyword>
<evidence type="ECO:0000256" key="12">
    <source>
        <dbReference type="ARBA" id="ARBA00023237"/>
    </source>
</evidence>
<evidence type="ECO:0000256" key="11">
    <source>
        <dbReference type="ARBA" id="ARBA00023170"/>
    </source>
</evidence>
<feature type="signal peptide" evidence="15">
    <location>
        <begin position="1"/>
        <end position="28"/>
    </location>
</feature>
<protein>
    <submittedName>
        <fullName evidence="18">Ferrichrome outer membrane transporter/phage receptor</fullName>
    </submittedName>
</protein>
<keyword evidence="6 13" id="KW-0812">Transmembrane</keyword>
<keyword evidence="9 14" id="KW-0798">TonB box</keyword>
<evidence type="ECO:0000256" key="5">
    <source>
        <dbReference type="ARBA" id="ARBA00022496"/>
    </source>
</evidence>
<evidence type="ECO:0000256" key="9">
    <source>
        <dbReference type="ARBA" id="ARBA00023077"/>
    </source>
</evidence>
<dbReference type="CDD" id="cd01347">
    <property type="entry name" value="ligand_gated_channel"/>
    <property type="match status" value="1"/>
</dbReference>
<keyword evidence="15" id="KW-0732">Signal</keyword>
<evidence type="ECO:0000256" key="8">
    <source>
        <dbReference type="ARBA" id="ARBA00023065"/>
    </source>
</evidence>
<dbReference type="Pfam" id="PF07715">
    <property type="entry name" value="Plug"/>
    <property type="match status" value="1"/>
</dbReference>
<evidence type="ECO:0000256" key="14">
    <source>
        <dbReference type="RuleBase" id="RU003357"/>
    </source>
</evidence>
<evidence type="ECO:0000256" key="1">
    <source>
        <dbReference type="ARBA" id="ARBA00004571"/>
    </source>
</evidence>
<name>A0A7V8FMV7_9BURK</name>
<dbReference type="GO" id="GO:0006826">
    <property type="term" value="P:iron ion transport"/>
    <property type="evidence" value="ECO:0007669"/>
    <property type="project" value="UniProtKB-KW"/>
</dbReference>
<evidence type="ECO:0000256" key="6">
    <source>
        <dbReference type="ARBA" id="ARBA00022692"/>
    </source>
</evidence>
<evidence type="ECO:0000256" key="2">
    <source>
        <dbReference type="ARBA" id="ARBA00009810"/>
    </source>
</evidence>
<dbReference type="Pfam" id="PF00593">
    <property type="entry name" value="TonB_dep_Rec_b-barrel"/>
    <property type="match status" value="1"/>
</dbReference>
<evidence type="ECO:0000313" key="19">
    <source>
        <dbReference type="Proteomes" id="UP000461670"/>
    </source>
</evidence>
<evidence type="ECO:0000313" key="18">
    <source>
        <dbReference type="EMBL" id="KAF1020440.1"/>
    </source>
</evidence>
<evidence type="ECO:0000256" key="10">
    <source>
        <dbReference type="ARBA" id="ARBA00023136"/>
    </source>
</evidence>
<keyword evidence="11 18" id="KW-0675">Receptor</keyword>
<evidence type="ECO:0000256" key="4">
    <source>
        <dbReference type="ARBA" id="ARBA00022452"/>
    </source>
</evidence>
<comment type="subcellular location">
    <subcellularLocation>
        <location evidence="1 13">Cell outer membrane</location>
        <topology evidence="1 13">Multi-pass membrane protein</topology>
    </subcellularLocation>
</comment>
<feature type="domain" description="TonB-dependent receptor-like beta-barrel" evidence="16">
    <location>
        <begin position="243"/>
        <end position="675"/>
    </location>
</feature>
<dbReference type="AlphaFoldDB" id="A0A7V8FMV7"/>
<dbReference type="SUPFAM" id="SSF56935">
    <property type="entry name" value="Porins"/>
    <property type="match status" value="1"/>
</dbReference>
<gene>
    <name evidence="18" type="primary">fhuA_2</name>
    <name evidence="18" type="ORF">GAK30_02482</name>
</gene>
<accession>A0A7V8FMV7</accession>
<keyword evidence="12 13" id="KW-0998">Cell outer membrane</keyword>
<proteinExistence type="inferred from homology"/>
<reference evidence="19" key="1">
    <citation type="journal article" date="2020" name="MBio">
        <title>Horizontal gene transfer to a defensive symbiont with a reduced genome amongst a multipartite beetle microbiome.</title>
        <authorList>
            <person name="Waterworth S.C."/>
            <person name="Florez L.V."/>
            <person name="Rees E.R."/>
            <person name="Hertweck C."/>
            <person name="Kaltenpoth M."/>
            <person name="Kwan J.C."/>
        </authorList>
    </citation>
    <scope>NUCLEOTIDE SEQUENCE [LARGE SCALE GENOMIC DNA]</scope>
</reference>
<comment type="similarity">
    <text evidence="2 13 14">Belongs to the TonB-dependent receptor family.</text>
</comment>
<keyword evidence="7" id="KW-0408">Iron</keyword>
<dbReference type="InterPro" id="IPR037066">
    <property type="entry name" value="Plug_dom_sf"/>
</dbReference>
<evidence type="ECO:0000256" key="13">
    <source>
        <dbReference type="PROSITE-ProRule" id="PRU01360"/>
    </source>
</evidence>
<evidence type="ECO:0000259" key="16">
    <source>
        <dbReference type="Pfam" id="PF00593"/>
    </source>
</evidence>
<keyword evidence="4 13" id="KW-1134">Transmembrane beta strand</keyword>
<comment type="caution">
    <text evidence="18">The sequence shown here is derived from an EMBL/GenBank/DDBJ whole genome shotgun (WGS) entry which is preliminary data.</text>
</comment>
<organism evidence="18 19">
    <name type="scientific">Paracidovorax wautersii</name>
    <dbReference type="NCBI Taxonomy" id="1177982"/>
    <lineage>
        <taxon>Bacteria</taxon>
        <taxon>Pseudomonadati</taxon>
        <taxon>Pseudomonadota</taxon>
        <taxon>Betaproteobacteria</taxon>
        <taxon>Burkholderiales</taxon>
        <taxon>Comamonadaceae</taxon>
        <taxon>Paracidovorax</taxon>
    </lineage>
</organism>
<keyword evidence="3 13" id="KW-0813">Transport</keyword>
<dbReference type="PANTHER" id="PTHR32552">
    <property type="entry name" value="FERRICHROME IRON RECEPTOR-RELATED"/>
    <property type="match status" value="1"/>
</dbReference>
<evidence type="ECO:0000256" key="15">
    <source>
        <dbReference type="SAM" id="SignalP"/>
    </source>
</evidence>
<keyword evidence="5" id="KW-0410">Iron transport</keyword>
<dbReference type="EMBL" id="WNDQ01000035">
    <property type="protein sequence ID" value="KAF1020440.1"/>
    <property type="molecule type" value="Genomic_DNA"/>
</dbReference>
<feature type="chain" id="PRO_5030588841" evidence="15">
    <location>
        <begin position="29"/>
        <end position="712"/>
    </location>
</feature>
<dbReference type="InterPro" id="IPR000531">
    <property type="entry name" value="Beta-barrel_TonB"/>
</dbReference>
<dbReference type="InterPro" id="IPR039426">
    <property type="entry name" value="TonB-dep_rcpt-like"/>
</dbReference>
<dbReference type="GO" id="GO:0009279">
    <property type="term" value="C:cell outer membrane"/>
    <property type="evidence" value="ECO:0007669"/>
    <property type="project" value="UniProtKB-SubCell"/>
</dbReference>
<dbReference type="InterPro" id="IPR036942">
    <property type="entry name" value="Beta-barrel_TonB_sf"/>
</dbReference>
<dbReference type="InterPro" id="IPR012910">
    <property type="entry name" value="Plug_dom"/>
</dbReference>
<keyword evidence="10 13" id="KW-0472">Membrane</keyword>
<dbReference type="Gene3D" id="2.40.170.20">
    <property type="entry name" value="TonB-dependent receptor, beta-barrel domain"/>
    <property type="match status" value="1"/>
</dbReference>
<dbReference type="Proteomes" id="UP000461670">
    <property type="component" value="Unassembled WGS sequence"/>
</dbReference>
<evidence type="ECO:0000256" key="7">
    <source>
        <dbReference type="ARBA" id="ARBA00023004"/>
    </source>
</evidence>
<evidence type="ECO:0000256" key="3">
    <source>
        <dbReference type="ARBA" id="ARBA00022448"/>
    </source>
</evidence>
<dbReference type="Gene3D" id="2.170.130.10">
    <property type="entry name" value="TonB-dependent receptor, plug domain"/>
    <property type="match status" value="1"/>
</dbReference>
<dbReference type="PANTHER" id="PTHR32552:SF81">
    <property type="entry name" value="TONB-DEPENDENT OUTER MEMBRANE RECEPTOR"/>
    <property type="match status" value="1"/>
</dbReference>
<feature type="domain" description="TonB-dependent receptor plug" evidence="17">
    <location>
        <begin position="58"/>
        <end position="168"/>
    </location>
</feature>